<gene>
    <name evidence="2" type="ORF">BSTOLATCC_MIC27597</name>
</gene>
<name>A0AAU9J6X2_9CILI</name>
<dbReference type="EMBL" id="CAJZBQ010000027">
    <property type="protein sequence ID" value="CAG9321025.1"/>
    <property type="molecule type" value="Genomic_DNA"/>
</dbReference>
<comment type="caution">
    <text evidence="2">The sequence shown here is derived from an EMBL/GenBank/DDBJ whole genome shotgun (WGS) entry which is preliminary data.</text>
</comment>
<evidence type="ECO:0000313" key="3">
    <source>
        <dbReference type="Proteomes" id="UP001162131"/>
    </source>
</evidence>
<protein>
    <submittedName>
        <fullName evidence="2">Uncharacterized protein</fullName>
    </submittedName>
</protein>
<accession>A0AAU9J6X2</accession>
<feature type="transmembrane region" description="Helical" evidence="1">
    <location>
        <begin position="137"/>
        <end position="159"/>
    </location>
</feature>
<sequence>MLFPLISEYKTSHDQINKNKMDPHFYNYYNNDLQPAKKGLISISLSFIALFLAAVCLIVVVLSVISDDTDKDLFELLLMLYFVPILILGLGGLITIPCSWFIYLYYALLKLGVFYSLIGISFSAYMLVSILSENGHIEYWEAMTLSVLTGFSVTTYALISKATKLVIKILENSKENKNNNYGTQLIDGSHMIRNQYFSAQGMAYGGNSQVYNQRYYP</sequence>
<feature type="transmembrane region" description="Helical" evidence="1">
    <location>
        <begin position="78"/>
        <end position="106"/>
    </location>
</feature>
<feature type="transmembrane region" description="Helical" evidence="1">
    <location>
        <begin position="113"/>
        <end position="131"/>
    </location>
</feature>
<organism evidence="2 3">
    <name type="scientific">Blepharisma stoltei</name>
    <dbReference type="NCBI Taxonomy" id="1481888"/>
    <lineage>
        <taxon>Eukaryota</taxon>
        <taxon>Sar</taxon>
        <taxon>Alveolata</taxon>
        <taxon>Ciliophora</taxon>
        <taxon>Postciliodesmatophora</taxon>
        <taxon>Heterotrichea</taxon>
        <taxon>Heterotrichida</taxon>
        <taxon>Blepharismidae</taxon>
        <taxon>Blepharisma</taxon>
    </lineage>
</organism>
<keyword evidence="1" id="KW-1133">Transmembrane helix</keyword>
<feature type="transmembrane region" description="Helical" evidence="1">
    <location>
        <begin position="40"/>
        <end position="66"/>
    </location>
</feature>
<keyword evidence="3" id="KW-1185">Reference proteome</keyword>
<dbReference type="Proteomes" id="UP001162131">
    <property type="component" value="Unassembled WGS sequence"/>
</dbReference>
<evidence type="ECO:0000313" key="2">
    <source>
        <dbReference type="EMBL" id="CAG9321025.1"/>
    </source>
</evidence>
<keyword evidence="1" id="KW-0812">Transmembrane</keyword>
<proteinExistence type="predicted"/>
<evidence type="ECO:0000256" key="1">
    <source>
        <dbReference type="SAM" id="Phobius"/>
    </source>
</evidence>
<dbReference type="AlphaFoldDB" id="A0AAU9J6X2"/>
<keyword evidence="1" id="KW-0472">Membrane</keyword>
<reference evidence="2" key="1">
    <citation type="submission" date="2021-09" db="EMBL/GenBank/DDBJ databases">
        <authorList>
            <consortium name="AG Swart"/>
            <person name="Singh M."/>
            <person name="Singh A."/>
            <person name="Seah K."/>
            <person name="Emmerich C."/>
        </authorList>
    </citation>
    <scope>NUCLEOTIDE SEQUENCE</scope>
    <source>
        <strain evidence="2">ATCC30299</strain>
    </source>
</reference>